<organism evidence="2 3">
    <name type="scientific">Stigmatella aurantiaca (strain DW4/3-1)</name>
    <dbReference type="NCBI Taxonomy" id="378806"/>
    <lineage>
        <taxon>Bacteria</taxon>
        <taxon>Pseudomonadati</taxon>
        <taxon>Myxococcota</taxon>
        <taxon>Myxococcia</taxon>
        <taxon>Myxococcales</taxon>
        <taxon>Cystobacterineae</taxon>
        <taxon>Archangiaceae</taxon>
        <taxon>Stigmatella</taxon>
    </lineage>
</organism>
<keyword evidence="3" id="KW-1185">Reference proteome</keyword>
<feature type="region of interest" description="Disordered" evidence="1">
    <location>
        <begin position="15"/>
        <end position="113"/>
    </location>
</feature>
<name>E3FZ56_STIAD</name>
<dbReference type="EMBL" id="CP002271">
    <property type="protein sequence ID" value="ADO73691.1"/>
    <property type="molecule type" value="Genomic_DNA"/>
</dbReference>
<proteinExistence type="predicted"/>
<evidence type="ECO:0000313" key="2">
    <source>
        <dbReference type="EMBL" id="ADO73691.1"/>
    </source>
</evidence>
<feature type="compositionally biased region" description="Polar residues" evidence="1">
    <location>
        <begin position="36"/>
        <end position="46"/>
    </location>
</feature>
<dbReference type="Proteomes" id="UP000001351">
    <property type="component" value="Chromosome"/>
</dbReference>
<dbReference type="AlphaFoldDB" id="E3FZ56"/>
<evidence type="ECO:0000256" key="1">
    <source>
        <dbReference type="SAM" id="MobiDB-lite"/>
    </source>
</evidence>
<sequence>MRVSLRKYCSQIACPGESPLVSAGPWRASGPRSVGPTPSSAGTGRWSSPAEPGWPPSGSAMPPSSRTPRTFAGPPGARDTRPLPSCIQRPKAGTSGHSTAPRARPCFPPGCVS</sequence>
<evidence type="ECO:0000313" key="3">
    <source>
        <dbReference type="Proteomes" id="UP000001351"/>
    </source>
</evidence>
<protein>
    <submittedName>
        <fullName evidence="2">Uncharacterized protein</fullName>
    </submittedName>
</protein>
<gene>
    <name evidence="2" type="ordered locus">STAUR_5930</name>
</gene>
<accession>E3FZ56</accession>
<dbReference type="KEGG" id="sur:STAUR_5930"/>
<reference evidence="2 3" key="1">
    <citation type="journal article" date="2011" name="Mol. Biol. Evol.">
        <title>Comparative genomic analysis of fruiting body formation in Myxococcales.</title>
        <authorList>
            <person name="Huntley S."/>
            <person name="Hamann N."/>
            <person name="Wegener-Feldbrugge S."/>
            <person name="Treuner-Lange A."/>
            <person name="Kube M."/>
            <person name="Reinhardt R."/>
            <person name="Klages S."/>
            <person name="Muller R."/>
            <person name="Ronning C.M."/>
            <person name="Nierman W.C."/>
            <person name="Sogaard-Andersen L."/>
        </authorList>
    </citation>
    <scope>NUCLEOTIDE SEQUENCE [LARGE SCALE GENOMIC DNA]</scope>
    <source>
        <strain evidence="2 3">DW4/3-1</strain>
    </source>
</reference>
<dbReference type="HOGENOM" id="CLU_2132035_0_0_7"/>